<dbReference type="PRINTS" id="PR00387">
    <property type="entry name" value="PDIESTERASE1"/>
</dbReference>
<evidence type="ECO:0000256" key="7">
    <source>
        <dbReference type="SAM" id="MobiDB-lite"/>
    </source>
</evidence>
<dbReference type="Pfam" id="PF00233">
    <property type="entry name" value="PDEase_I"/>
    <property type="match status" value="1"/>
</dbReference>
<feature type="binding site" evidence="4">
    <location>
        <position position="722"/>
    </location>
    <ligand>
        <name>Zn(2+)</name>
        <dbReference type="ChEBI" id="CHEBI:29105"/>
        <label>1</label>
    </ligand>
</feature>
<keyword evidence="11" id="KW-1185">Reference proteome</keyword>
<proteinExistence type="inferred from homology"/>
<dbReference type="PROSITE" id="PS51845">
    <property type="entry name" value="PDEASE_I_2"/>
    <property type="match status" value="1"/>
</dbReference>
<dbReference type="CDD" id="cd00077">
    <property type="entry name" value="HDc"/>
    <property type="match status" value="1"/>
</dbReference>
<feature type="binding site" evidence="4">
    <location>
        <position position="723"/>
    </location>
    <ligand>
        <name>Zn(2+)</name>
        <dbReference type="ChEBI" id="CHEBI:29105"/>
        <label>2</label>
    </ligand>
</feature>
<dbReference type="SUPFAM" id="SSF109604">
    <property type="entry name" value="HD-domain/PDEase-like"/>
    <property type="match status" value="1"/>
</dbReference>
<keyword evidence="6" id="KW-0175">Coiled coil</keyword>
<reference evidence="10 11" key="1">
    <citation type="journal article" date="2018" name="Genome Biol. Evol.">
        <title>Multiple Roots of Fruiting Body Formation in Amoebozoa.</title>
        <authorList>
            <person name="Hillmann F."/>
            <person name="Forbes G."/>
            <person name="Novohradska S."/>
            <person name="Ferling I."/>
            <person name="Riege K."/>
            <person name="Groth M."/>
            <person name="Westermann M."/>
            <person name="Marz M."/>
            <person name="Spaller T."/>
            <person name="Winckler T."/>
            <person name="Schaap P."/>
            <person name="Glockner G."/>
        </authorList>
    </citation>
    <scope>NUCLEOTIDE SEQUENCE [LARGE SCALE GENOMIC DNA]</scope>
    <source>
        <strain evidence="10 11">Jena</strain>
    </source>
</reference>
<dbReference type="GO" id="GO:0004114">
    <property type="term" value="F:3',5'-cyclic-nucleotide phosphodiesterase activity"/>
    <property type="evidence" value="ECO:0007669"/>
    <property type="project" value="InterPro"/>
</dbReference>
<feature type="binding site" evidence="4">
    <location>
        <position position="834"/>
    </location>
    <ligand>
        <name>Zn(2+)</name>
        <dbReference type="ChEBI" id="CHEBI:29105"/>
        <label>1</label>
    </ligand>
</feature>
<comment type="caution">
    <text evidence="10">The sequence shown here is derived from an EMBL/GenBank/DDBJ whole genome shotgun (WGS) entry which is preliminary data.</text>
</comment>
<evidence type="ECO:0000313" key="11">
    <source>
        <dbReference type="Proteomes" id="UP000241769"/>
    </source>
</evidence>
<dbReference type="EC" id="3.1.4.-" evidence="5"/>
<evidence type="ECO:0000313" key="10">
    <source>
        <dbReference type="EMBL" id="PRP89163.1"/>
    </source>
</evidence>
<dbReference type="Proteomes" id="UP000241769">
    <property type="component" value="Unassembled WGS sequence"/>
</dbReference>
<evidence type="ECO:0000256" key="2">
    <source>
        <dbReference type="ARBA" id="ARBA00022801"/>
    </source>
</evidence>
<feature type="binding site" evidence="4">
    <location>
        <position position="686"/>
    </location>
    <ligand>
        <name>Zn(2+)</name>
        <dbReference type="ChEBI" id="CHEBI:29105"/>
        <label>1</label>
    </ligand>
</feature>
<feature type="active site" description="Proton donor" evidence="3">
    <location>
        <position position="682"/>
    </location>
</feature>
<feature type="transmembrane region" description="Helical" evidence="8">
    <location>
        <begin position="3672"/>
        <end position="3695"/>
    </location>
</feature>
<keyword evidence="1 4" id="KW-0479">Metal-binding</keyword>
<evidence type="ECO:0000259" key="9">
    <source>
        <dbReference type="PROSITE" id="PS51845"/>
    </source>
</evidence>
<dbReference type="PROSITE" id="PS00126">
    <property type="entry name" value="PDEASE_I_1"/>
    <property type="match status" value="1"/>
</dbReference>
<keyword evidence="2 5" id="KW-0378">Hydrolase</keyword>
<comment type="similarity">
    <text evidence="5">Belongs to the cyclic nucleotide phosphodiesterase family.</text>
</comment>
<evidence type="ECO:0000256" key="6">
    <source>
        <dbReference type="SAM" id="Coils"/>
    </source>
</evidence>
<feature type="domain" description="PDEase" evidence="9">
    <location>
        <begin position="570"/>
        <end position="928"/>
    </location>
</feature>
<comment type="cofactor">
    <cofactor evidence="5">
        <name>a divalent metal cation</name>
        <dbReference type="ChEBI" id="CHEBI:60240"/>
    </cofactor>
    <text evidence="5">Binds 2 divalent metal cations per subunit. Site 1 may preferentially bind zinc ions, while site 2 has a preference for magnesium and/or manganese ions.</text>
</comment>
<feature type="coiled-coil region" evidence="6">
    <location>
        <begin position="117"/>
        <end position="179"/>
    </location>
</feature>
<dbReference type="STRING" id="1890364.A0A2P6NYX7"/>
<dbReference type="InterPro" id="IPR002073">
    <property type="entry name" value="PDEase_catalytic_dom"/>
</dbReference>
<dbReference type="InterPro" id="IPR013783">
    <property type="entry name" value="Ig-like_fold"/>
</dbReference>
<dbReference type="EMBL" id="MDYQ01000005">
    <property type="protein sequence ID" value="PRP89163.1"/>
    <property type="molecule type" value="Genomic_DNA"/>
</dbReference>
<feature type="binding site" evidence="4">
    <location>
        <position position="723"/>
    </location>
    <ligand>
        <name>Zn(2+)</name>
        <dbReference type="ChEBI" id="CHEBI:29105"/>
        <label>1</label>
    </ligand>
</feature>
<evidence type="ECO:0000256" key="4">
    <source>
        <dbReference type="PIRSR" id="PIRSR623088-3"/>
    </source>
</evidence>
<evidence type="ECO:0000256" key="5">
    <source>
        <dbReference type="RuleBase" id="RU363067"/>
    </source>
</evidence>
<dbReference type="GO" id="GO:0007165">
    <property type="term" value="P:signal transduction"/>
    <property type="evidence" value="ECO:0007669"/>
    <property type="project" value="InterPro"/>
</dbReference>
<sequence>MADNEAKVRELKTSLMEEVKDKANIENARKLLLAENNELKAQLSALKTEVSNAKIALQTKTNELLTKVEAQSKEISILDVQDRKSKKTIAELKKQVGDLIDIKKRVQVQQTEYNDKVESDNKEKNNLGNDLRKLKDDMNALKLKLEVETNGRNKAEMDLDNLQRRIASQESDMKNKTLALVKENASLMEVKKKGDLAMVQMQKRCSDLEIVNRTLAMRMKETERKMQSLFRVQNPSSPSKMAPKSIPKNGKKISVGAKKKLAGEEEIDIGESILELDFETGEDIEAMLDQTTVPDSSDVLVVGRGKLLDRVLLHLTSKKYRAVCVEPLEAAEMLSKKRFLSVICSAKVLPEILASNDSNFLEVFKKNNAGVPFMTFSIQEGLENVVKQLNNTPEGVTSYDVLRLHLTVFLYGIWMSEHTQSLASEFEKEREVITATRNDAIAGKIEEELRIIESVKKRLEHENFELNKLVRKLMTEKMAKENELNGVKKNVSSLCSKIFLLELENRSSPSRTALDNSGDGDRDPANTESPLQTLNQVVTALLRDDRSRDNRPWLKSILASLATQMNPNEVVMEYQGLFGDINMDALTQSWILYEFDRSRRASGMITSSRGPREIQPPPEPSDINCIERYDFNAHAHTHEELQFLYVHMLQKLGLVDFFKISLNRLYSFLRVICKSYRTNPYHNFYHAVDVSQMCFKIIYKTKAQDYLTELDQLNLMVAAICHDIDHPGLNNNFQINDSSHLALLYNDISVLENHHASRAFYILNHSESNILSALDESVYRDCRKTIVSAILATDMANHFELMSKFTTHINTQPFNQKNPDSRQLLMNIILHMADISNVTRPFELSKTWCDAIQEENMRQGDLEKEKDLLISPYMDRNNMDQPKMTLGFIDYMVNPMFTSLKKVIPEVDVVVEQLHRNRATWVERSEAPVITAESVMEGLKKNPELEDGFEPLPSIPARIGRSRAFSASAGELEKEANAHITTSSQSLPMPGKTRNRAMMLTSIFRTCGNIERGDEEEEWTADHRQGLSGSVIPNDGRKALRCESPFHEKCTSAAARIGDVDVWMCPTTYQKMRAHLRLILLILIVCPSVRCDAPPGVDDPIGDLIGAAEFGYNAYGILTGPGDAKTKAKNLLFAAVGIEEIQIPQADPTLLLSLTAIDSSTVQVTIQRGAQNCDVLGAGFNSWSGLTRSGQAIDCSAQNMRDRNLRSFRCKLKLPSLALIDSVSIVETCSTSTYNSRSAYYMQVPWTNGGMLTTAAYFIGDSQTIVVAWSSPQQLCTNTRLNDAKTYLQFQKWEVYYWVGSNRLTASCDFAAENKRGTTCYNIPQQTAGRTTQIDTQLFCKDASNNQYTVAAPGIFAASSVSTPKIASVTFSDYISLSLTGLTVRCSDKVAGANNYLYTEIQSGAGDWNQTPVRSILGNPQTISVSKEILKKNTTNIRVRQDCYITGLTLQQPVSDVVALPQFIDLASPVVSIDTVSSNWIVIRWNISGTCTSIYNRLTFDRFLVTVQGGSITSQSCSPLPGSSDFLNERTNAANCTGLVVNTFYTFIVAQTCSFSQFNVRGYNFAATQIPSLTPASIVSATLTRGNIVLSYRSDRGCQFYGSSTANYNVFARQISGESKLSCVSVGGTLSCSAATLTDSSFNLIISEVCTDTQLIPVRSAPVNISIPTYQEATKLIAGVSGSIVLMTWTPPVLNKRAEGGSSFRRYQVQLVLGGGAFQDLDCGNLSDITITSANCSLPNTFFSYLTAPQFSICVKSITDVTASNSKGLNAITFNVTIPPPPSFSVDLTQDINIRLNGSSCTTVPSLTTNRYVLQTWQKGSWVDVNFFVKGDTILIPPMDLTSIRISEICSNTVFNTEFTTFNFSVAYPTAPTLTHALTSNGVDVMYAGGTRDCNSSFTGVYFLRYDVEVLGADGITWSICGTTTDSSATFSCSVTGYVSSRITQVCSYAPFSVTSMGHGSVNDLKVSSVSLGTGYDIIVSFTAATTSCTNYTGIQVVVGGGDTKLSTNSTLIYTLSDVDVTNLNSQGNLILSITCGGIRQNPDVTYAFLAPVKTSTPQLSPFSSTSASLSMNISTITQDCAASQSVGLGFDVLIYIGNVSFAGACSVQFGQIVCISLSPSNAYKVMVRTLCRSLLVTSDYATITMSTKNSTGIPGKTLYSNANVVKSTYDNVETCSYNAWPFSFSPNYSTWSTYYIPFDSDDVIYDAYWVWRNTAGANANNIGSGSRVNLSCTLDFYMYNLDKSTSPNGCGHPLDGNWASSHGVTSVQIHAKFQIPFQTNGTYDLEYRVSILDAINAYRNLGYTRNYALVRQTCNGGNSGYLSTGYSLVSLRGSSNECKIPNICPQGDTCYDPNYDVSGDVKCTTPNYLYAYATTSSLYNNCSDNAGTVTYGGLAYDCAWYAVNTLARPVANFYQWKGYQFSAISRDQGLPICAQYAYNNNAVSWSLHDRPPNWFCEVYNNKYDPRTLMSQVNDTALRGEWIYVPRSVRETNLGRITPDYWSFDYNLPDFLTQKNLVRAELAMSLNPVVNYSLGSIDGGRAIYITPGLWNISSSVVDRSSAYSDMSNRYTRGVVVPQGLSSTNNSVAPFLASSDYLPVIRLWWSYDDCITNPCLTGYQCKDNNLTLHNVYDCLPPVDPSITNLTSTYSSDDNSATLSWKVTSDCSASFSNFSSYSARWNAAGGVPQNLTCDDFGEGTTSVNCSTVGIPIGQRVTVSLQLICSNGRISVLQNADVYVFLKAKDLYTSGDAYCTSKPPTISSAIFGNPGYLLLNTSTGDDSACSKYIRGVNTSLVVQTSARNDNNAAWESLICNSNGLTLNCFITVQVDQDIFYRVAARCTDPALDSSFSDIGSVKLTRSDTLPANSTLLDAVGDDFATIVMDTSYVTHLCSDLASGGGSSQWSVTLSAQILSGNETCMISPSSAGTYIIHCTNLSYNTAYGFSVRQNCLWSQADSIASPLFYHSTTENECLHNTCPAGSVCIDPSFNMTGDQFCTSVLRASLRLTQLGFVRIDATDYVLSSQCGEKSYQVQRSFNHDGGWSNITFISRTAGVLYAPSDDIPPNTPVSYRVRLGCSNDVASSPWVDLDIHLSTTDPLSAVSVQPAVTTATVSWMTSSKRNGRDCSDTAGAVFVAWEANVEPTLYNETCASVSDENVTSTICGNLQPGTHYNVSVYRRCSFAAINSLPVTTDFSTGVDECSSFNCSGSTCVDPDLYVTGDAYCISKPPSDLTAVWASGNPKHFTLSWFPEAGCNSSAVNGGQSHLQFTLRDLYNYSRTIRSVCSVNTTGASCVIEEEAFAYVAEVRDLCDASVRSSAASDPAVIYYVKGILPGISINTTRPTADSAVVEWSANDSVVCAGSGIIFQRYVVQLFDPSSNSTNATCDDITDQTVHTTICRGLGRGDYQLSMRQECSVDFVSTTSQIVGRVASLPRCDIDNGRCSFQCREIGIATDCYHDECANLNIPGCTCVDPDPHVEGDARCNATTLDDLSTIPKICTVTVANCRDVAQLNGAKHTNYTLQLMGAEEYVDRSISIVSTHYNEAFLENVTMSLSVRSRVQLVLRIVAMGTVNGVNQEISPFTFDEDKPLQLDISKDSTQQLLSLRDVDLYYVSYNNTLVKDSNSSPKYPAIDVDDKIRFYIGHLTTWVAVRNEANTNTMAEMVPTDQQGRLSSGAIAGIVIACVVAAIVIVAAAVYVYTKTRGKGEDLTNSIELQAQ</sequence>
<evidence type="ECO:0000256" key="8">
    <source>
        <dbReference type="SAM" id="Phobius"/>
    </source>
</evidence>
<feature type="coiled-coil region" evidence="6">
    <location>
        <begin position="442"/>
        <end position="490"/>
    </location>
</feature>
<keyword evidence="8" id="KW-0812">Transmembrane</keyword>
<dbReference type="SMART" id="SM00471">
    <property type="entry name" value="HDc"/>
    <property type="match status" value="1"/>
</dbReference>
<dbReference type="GO" id="GO:0046872">
    <property type="term" value="F:metal ion binding"/>
    <property type="evidence" value="ECO:0007669"/>
    <property type="project" value="UniProtKB-KW"/>
</dbReference>
<dbReference type="InterPro" id="IPR023174">
    <property type="entry name" value="PDEase_CS"/>
</dbReference>
<organism evidence="10 11">
    <name type="scientific">Planoprotostelium fungivorum</name>
    <dbReference type="NCBI Taxonomy" id="1890364"/>
    <lineage>
        <taxon>Eukaryota</taxon>
        <taxon>Amoebozoa</taxon>
        <taxon>Evosea</taxon>
        <taxon>Variosea</taxon>
        <taxon>Cavosteliida</taxon>
        <taxon>Cavosteliaceae</taxon>
        <taxon>Planoprotostelium</taxon>
    </lineage>
</organism>
<dbReference type="OrthoDB" id="546632at2759"/>
<gene>
    <name evidence="10" type="ORF">PROFUN_01883</name>
</gene>
<dbReference type="InterPro" id="IPR036971">
    <property type="entry name" value="PDEase_catalytic_dom_sf"/>
</dbReference>
<dbReference type="Gene3D" id="2.60.40.10">
    <property type="entry name" value="Immunoglobulins"/>
    <property type="match status" value="1"/>
</dbReference>
<feature type="region of interest" description="Disordered" evidence="7">
    <location>
        <begin position="509"/>
        <end position="533"/>
    </location>
</feature>
<evidence type="ECO:0000256" key="3">
    <source>
        <dbReference type="PIRSR" id="PIRSR623088-1"/>
    </source>
</evidence>
<dbReference type="InterPro" id="IPR023088">
    <property type="entry name" value="PDEase"/>
</dbReference>
<dbReference type="InParanoid" id="A0A2P6NYX7"/>
<protein>
    <recommendedName>
        <fullName evidence="5">Phosphodiesterase</fullName>
        <ecNumber evidence="5">3.1.4.-</ecNumber>
    </recommendedName>
</protein>
<feature type="coiled-coil region" evidence="6">
    <location>
        <begin position="22"/>
        <end position="63"/>
    </location>
</feature>
<evidence type="ECO:0000256" key="1">
    <source>
        <dbReference type="ARBA" id="ARBA00022723"/>
    </source>
</evidence>
<dbReference type="Gene3D" id="1.10.1300.10">
    <property type="entry name" value="3'5'-cyclic nucleotide phosphodiesterase, catalytic domain"/>
    <property type="match status" value="1"/>
</dbReference>
<name>A0A2P6NYX7_9EUKA</name>
<keyword evidence="8" id="KW-1133">Transmembrane helix</keyword>
<keyword evidence="8" id="KW-0472">Membrane</keyword>
<accession>A0A2P6NYX7</accession>
<dbReference type="PANTHER" id="PTHR11347">
    <property type="entry name" value="CYCLIC NUCLEOTIDE PHOSPHODIESTERASE"/>
    <property type="match status" value="1"/>
</dbReference>
<dbReference type="InterPro" id="IPR003607">
    <property type="entry name" value="HD/PDEase_dom"/>
</dbReference>